<evidence type="ECO:0000259" key="6">
    <source>
        <dbReference type="Pfam" id="PF24654"/>
    </source>
</evidence>
<sequence length="632" mass="72024">MSAPPLNASEIRSIKRLIDQQLRSKDIYSQIRSILSQHLDSESESVNVNSEEHVLNVMRERGVLQQLVESLHQRDMSSSGAKTGSPTATGGIGNGTPTRLQQLLHLKIVKGKAFLEFDAIGARQKFCVCVQYGKQRFQTQWLDCHVEPTIDEDMLLVLNDLSDANSAQKIAANVAELLQRSDDKIHIIVIKEDEDGQRDYIGGTHLEWRKVLKTGLLGMSVELGSSEMTVPRGILELRLELLPRPKVGLSESEIQNQFNIERSRRTKAEREFYLYSKQWFEEYRQIRPSHKNRVVKIYAECEAGGMKPVTSFVYPLRADRLIDSPSEAARFVSLISYERNESTVENAKEIWWETHTFLSKKKGDFENHAILLCSLLLGFGMDAYVCVGTDQKAGRLWVMTRSPDGEITFWESVTGARYKLGSSKSIKYQSIGCVFNHESFFANIQRTDDVTDCQYDLENERHWKSMSRMKLSLVPKSSHIALAPSSVDCVELSSRVENELKEQIMTFRRDLGLTSAFDTEMSYMLSPAIFAYEQQRLLGGTAAVKQPLDDFNDCIKNKVTEGHTFKAFPLQITNTNSRRIMSTITKNKICMDILKTQGDMVRFGLRVRAFSYPDDIVALWVMFSVRYQEIVQ</sequence>
<dbReference type="Pfam" id="PF15627">
    <property type="entry name" value="CEP76-C2"/>
    <property type="match status" value="1"/>
</dbReference>
<dbReference type="InterPro" id="IPR052299">
    <property type="entry name" value="CEP76"/>
</dbReference>
<feature type="region of interest" description="Disordered" evidence="3">
    <location>
        <begin position="75"/>
        <end position="94"/>
    </location>
</feature>
<evidence type="ECO:0000259" key="5">
    <source>
        <dbReference type="Pfam" id="PF24652"/>
    </source>
</evidence>
<feature type="domain" description="CEP76 N-terminal" evidence="6">
    <location>
        <begin position="14"/>
        <end position="71"/>
    </location>
</feature>
<comment type="subcellular location">
    <subcellularLocation>
        <location evidence="1">Cytoplasm</location>
        <location evidence="1">Cytoskeleton</location>
        <location evidence="1">Microtubule organizing center</location>
        <location evidence="1">Centrosome</location>
    </subcellularLocation>
</comment>
<dbReference type="InterPro" id="IPR056290">
    <property type="entry name" value="CEPT76/DRC7_peptidase-like_dom"/>
</dbReference>
<dbReference type="GO" id="GO:0005813">
    <property type="term" value="C:centrosome"/>
    <property type="evidence" value="ECO:0007669"/>
    <property type="project" value="UniProtKB-SubCell"/>
</dbReference>
<dbReference type="EMBL" id="HBGD01000301">
    <property type="protein sequence ID" value="CAD9077002.1"/>
    <property type="molecule type" value="Transcribed_RNA"/>
</dbReference>
<dbReference type="Gene3D" id="2.60.40.150">
    <property type="entry name" value="C2 domain"/>
    <property type="match status" value="1"/>
</dbReference>
<feature type="domain" description="CEP76/DRC7 peptidase-like" evidence="7">
    <location>
        <begin position="349"/>
        <end position="466"/>
    </location>
</feature>
<dbReference type="Pfam" id="PF24656">
    <property type="entry name" value="CEPT76_peptidase"/>
    <property type="match status" value="1"/>
</dbReference>
<dbReference type="InterPro" id="IPR035892">
    <property type="entry name" value="C2_domain_sf"/>
</dbReference>
<name>A0A7S1KKU4_9EUKA</name>
<feature type="compositionally biased region" description="Polar residues" evidence="3">
    <location>
        <begin position="76"/>
        <end position="88"/>
    </location>
</feature>
<gene>
    <name evidence="8" type="ORF">PCOS0759_LOCUS233</name>
</gene>
<evidence type="ECO:0000256" key="3">
    <source>
        <dbReference type="SAM" id="MobiDB-lite"/>
    </source>
</evidence>
<dbReference type="PANTHER" id="PTHR46436">
    <property type="entry name" value="CENTROSOMAL PROTEIN OF 76 KDA"/>
    <property type="match status" value="1"/>
</dbReference>
<dbReference type="InterPro" id="IPR056289">
    <property type="entry name" value="CEP76_N"/>
</dbReference>
<feature type="domain" description="CEP76 C2" evidence="4">
    <location>
        <begin position="101"/>
        <end position="245"/>
    </location>
</feature>
<dbReference type="InterPro" id="IPR028926">
    <property type="entry name" value="CEP76-C2"/>
</dbReference>
<dbReference type="Gene3D" id="3.10.620.30">
    <property type="match status" value="1"/>
</dbReference>
<evidence type="ECO:0000259" key="7">
    <source>
        <dbReference type="Pfam" id="PF24656"/>
    </source>
</evidence>
<reference evidence="8" key="1">
    <citation type="submission" date="2021-01" db="EMBL/GenBank/DDBJ databases">
        <authorList>
            <person name="Corre E."/>
            <person name="Pelletier E."/>
            <person name="Niang G."/>
            <person name="Scheremetjew M."/>
            <person name="Finn R."/>
            <person name="Kale V."/>
            <person name="Holt S."/>
            <person name="Cochrane G."/>
            <person name="Meng A."/>
            <person name="Brown T."/>
            <person name="Cohen L."/>
        </authorList>
    </citation>
    <scope>NUCLEOTIDE SEQUENCE</scope>
    <source>
        <strain evidence="8">WS</strain>
    </source>
</reference>
<evidence type="ECO:0000256" key="1">
    <source>
        <dbReference type="ARBA" id="ARBA00004300"/>
    </source>
</evidence>
<accession>A0A7S1KKU4</accession>
<dbReference type="PANTHER" id="PTHR46436:SF1">
    <property type="entry name" value="CENTROSOMAL PROTEIN OF 76 KDA"/>
    <property type="match status" value="1"/>
</dbReference>
<dbReference type="SUPFAM" id="SSF49562">
    <property type="entry name" value="C2 domain (Calcium/lipid-binding domain, CaLB)"/>
    <property type="match status" value="1"/>
</dbReference>
<proteinExistence type="predicted"/>
<dbReference type="AlphaFoldDB" id="A0A7S1KKU4"/>
<feature type="domain" description="Centrosomal protein of 76 kDa C-terminal" evidence="5">
    <location>
        <begin position="487"/>
        <end position="628"/>
    </location>
</feature>
<keyword evidence="2" id="KW-0963">Cytoplasm</keyword>
<dbReference type="Pfam" id="PF24654">
    <property type="entry name" value="CEP76_N"/>
    <property type="match status" value="1"/>
</dbReference>
<evidence type="ECO:0008006" key="9">
    <source>
        <dbReference type="Google" id="ProtNLM"/>
    </source>
</evidence>
<evidence type="ECO:0000259" key="4">
    <source>
        <dbReference type="Pfam" id="PF15627"/>
    </source>
</evidence>
<evidence type="ECO:0000313" key="8">
    <source>
        <dbReference type="EMBL" id="CAD9077002.1"/>
    </source>
</evidence>
<protein>
    <recommendedName>
        <fullName evidence="9">Centrosomal protein of 76 kDa</fullName>
    </recommendedName>
</protein>
<dbReference type="Pfam" id="PF24652">
    <property type="entry name" value="CEP76_C"/>
    <property type="match status" value="1"/>
</dbReference>
<evidence type="ECO:0000256" key="2">
    <source>
        <dbReference type="ARBA" id="ARBA00022490"/>
    </source>
</evidence>
<organism evidence="8">
    <name type="scientific">Percolomonas cosmopolitus</name>
    <dbReference type="NCBI Taxonomy" id="63605"/>
    <lineage>
        <taxon>Eukaryota</taxon>
        <taxon>Discoba</taxon>
        <taxon>Heterolobosea</taxon>
        <taxon>Tetramitia</taxon>
        <taxon>Eutetramitia</taxon>
        <taxon>Percolomonadidae</taxon>
        <taxon>Percolomonas</taxon>
    </lineage>
</organism>
<dbReference type="InterPro" id="IPR056288">
    <property type="entry name" value="CEP76_C"/>
</dbReference>